<dbReference type="InterPro" id="IPR032698">
    <property type="entry name" value="SirB1_N"/>
</dbReference>
<proteinExistence type="inferred from homology"/>
<evidence type="ECO:0000259" key="2">
    <source>
        <dbReference type="Pfam" id="PF13369"/>
    </source>
</evidence>
<dbReference type="RefSeq" id="WP_318349621.1">
    <property type="nucleotide sequence ID" value="NZ_AP018694.1"/>
</dbReference>
<dbReference type="Proteomes" id="UP001193389">
    <property type="component" value="Chromosome"/>
</dbReference>
<organism evidence="3 4">
    <name type="scientific">Aquipluma nitroreducens</name>
    <dbReference type="NCBI Taxonomy" id="2010828"/>
    <lineage>
        <taxon>Bacteria</taxon>
        <taxon>Pseudomonadati</taxon>
        <taxon>Bacteroidota</taxon>
        <taxon>Bacteroidia</taxon>
        <taxon>Marinilabiliales</taxon>
        <taxon>Prolixibacteraceae</taxon>
        <taxon>Aquipluma</taxon>
    </lineage>
</organism>
<dbReference type="PANTHER" id="PTHR31350:SF21">
    <property type="entry name" value="F-BOX ONLY PROTEIN 21"/>
    <property type="match status" value="1"/>
</dbReference>
<protein>
    <submittedName>
        <fullName evidence="3">Protein sirB1</fullName>
    </submittedName>
</protein>
<dbReference type="PANTHER" id="PTHR31350">
    <property type="entry name" value="SI:DKEY-261L7.2"/>
    <property type="match status" value="1"/>
</dbReference>
<evidence type="ECO:0000256" key="1">
    <source>
        <dbReference type="ARBA" id="ARBA00007100"/>
    </source>
</evidence>
<accession>A0A5K7S4R8</accession>
<feature type="domain" description="Protein SirB1 N-terminal" evidence="2">
    <location>
        <begin position="102"/>
        <end position="262"/>
    </location>
</feature>
<evidence type="ECO:0000313" key="3">
    <source>
        <dbReference type="EMBL" id="BBE16558.1"/>
    </source>
</evidence>
<dbReference type="Pfam" id="PF13369">
    <property type="entry name" value="Transglut_core2"/>
    <property type="match status" value="1"/>
</dbReference>
<dbReference type="KEGG" id="anf:AQPE_0698"/>
<dbReference type="AlphaFoldDB" id="A0A5K7S4R8"/>
<sequence>MNELKLDSLIKLLDDPDDSVFNLVLVEILKEDISIVDRLEHIWETSFEELVQQRIELIIQQIQLNDTKNKIKNWASQETLDLFEGIFLISRYQYPELKLKSIQIQLEKIRKDVWLEFKNSLTSLEKITILNHIFFDHYKFKINRDNTELPQNSYINRVLDTRRGNPISITIIYTLIARSLNLPVHYIDFDNNPLVGYFDKDMARLVNEEGSNSQILFYINPSNKGAIIGPKEVDYLRQSAENQENNHQPEPCPDRIVIKRLVEKLSYDYKQAGLLEKVNYLKEIAEIL</sequence>
<gene>
    <name evidence="3" type="ORF">AQPE_0698</name>
</gene>
<name>A0A5K7S4R8_9BACT</name>
<comment type="similarity">
    <text evidence="1">Belongs to the UPF0162 family.</text>
</comment>
<evidence type="ECO:0000313" key="4">
    <source>
        <dbReference type="Proteomes" id="UP001193389"/>
    </source>
</evidence>
<keyword evidence="4" id="KW-1185">Reference proteome</keyword>
<reference evidence="3" key="1">
    <citation type="journal article" date="2020" name="Int. J. Syst. Evol. Microbiol.">
        <title>Aquipluma nitroreducens gen. nov. sp. nov., a novel facultatively anaerobic bacterium isolated from a freshwater lake.</title>
        <authorList>
            <person name="Watanabe M."/>
            <person name="Kojima H."/>
            <person name="Fukui M."/>
        </authorList>
    </citation>
    <scope>NUCLEOTIDE SEQUENCE</scope>
    <source>
        <strain evidence="3">MeG22</strain>
    </source>
</reference>
<dbReference type="EMBL" id="AP018694">
    <property type="protein sequence ID" value="BBE16558.1"/>
    <property type="molecule type" value="Genomic_DNA"/>
</dbReference>